<dbReference type="PANTHER" id="PTHR13887:SF14">
    <property type="entry name" value="DISULFIDE BOND FORMATION PROTEIN D"/>
    <property type="match status" value="1"/>
</dbReference>
<keyword evidence="4" id="KW-1015">Disulfide bond</keyword>
<keyword evidence="2" id="KW-0732">Signal</keyword>
<evidence type="ECO:0000313" key="7">
    <source>
        <dbReference type="EMBL" id="STO08837.1"/>
    </source>
</evidence>
<dbReference type="PROSITE" id="PS51352">
    <property type="entry name" value="THIOREDOXIN_2"/>
    <property type="match status" value="1"/>
</dbReference>
<name>A0A377FVI6_9BACL</name>
<dbReference type="RefSeq" id="WP_024371879.1">
    <property type="nucleotide sequence ID" value="NZ_UGGP01000001.1"/>
</dbReference>
<reference evidence="7 8" key="1">
    <citation type="submission" date="2018-06" db="EMBL/GenBank/DDBJ databases">
        <authorList>
            <consortium name="Pathogen Informatics"/>
            <person name="Doyle S."/>
        </authorList>
    </citation>
    <scope>NUCLEOTIDE SEQUENCE [LARGE SCALE GENOMIC DNA]</scope>
    <source>
        <strain evidence="7 8">NCTC13163</strain>
    </source>
</reference>
<proteinExistence type="inferred from homology"/>
<feature type="domain" description="Thioredoxin" evidence="6">
    <location>
        <begin position="21"/>
        <end position="158"/>
    </location>
</feature>
<evidence type="ECO:0000256" key="5">
    <source>
        <dbReference type="ARBA" id="ARBA00023284"/>
    </source>
</evidence>
<protein>
    <submittedName>
        <fullName evidence="7">Thiol-disulfide oxidoreductase D</fullName>
    </submittedName>
</protein>
<evidence type="ECO:0000256" key="2">
    <source>
        <dbReference type="ARBA" id="ARBA00022729"/>
    </source>
</evidence>
<evidence type="ECO:0000256" key="3">
    <source>
        <dbReference type="ARBA" id="ARBA00023002"/>
    </source>
</evidence>
<sequence>MKQNKLLVLLTLVAVVLIAAVVVMLNQPEDQAETASKGEHVSTDGQPTIGDADAPVSVVEFGDYKCPSCKQWGETVYPKLKEDYIDTGKASFSYINVLFHGQESILAALASESVYVQDPDSFWDFHKAVYDAQPASQHHDEVWVTVERLTEIAEATTSVDVAQLKTDLSENSTVLEEVSLDDGLVKENDVRLTPTIMINGVILDNPFDYEAITRLIENDL</sequence>
<evidence type="ECO:0000313" key="8">
    <source>
        <dbReference type="Proteomes" id="UP000254060"/>
    </source>
</evidence>
<dbReference type="InterPro" id="IPR036249">
    <property type="entry name" value="Thioredoxin-like_sf"/>
</dbReference>
<keyword evidence="5" id="KW-0676">Redox-active center</keyword>
<dbReference type="STRING" id="1397694.GCA_000702585_02703"/>
<accession>A0A377FVI6</accession>
<gene>
    <name evidence="7" type="primary">bdbD_1</name>
    <name evidence="7" type="ORF">NCTC13163_02215</name>
</gene>
<dbReference type="Proteomes" id="UP000254060">
    <property type="component" value="Unassembled WGS sequence"/>
</dbReference>
<keyword evidence="3" id="KW-0560">Oxidoreductase</keyword>
<dbReference type="GO" id="GO:0016491">
    <property type="term" value="F:oxidoreductase activity"/>
    <property type="evidence" value="ECO:0007669"/>
    <property type="project" value="UniProtKB-KW"/>
</dbReference>
<dbReference type="InterPro" id="IPR013766">
    <property type="entry name" value="Thioredoxin_domain"/>
</dbReference>
<evidence type="ECO:0000256" key="1">
    <source>
        <dbReference type="ARBA" id="ARBA00005791"/>
    </source>
</evidence>
<dbReference type="PANTHER" id="PTHR13887">
    <property type="entry name" value="GLUTATHIONE S-TRANSFERASE KAPPA"/>
    <property type="match status" value="1"/>
</dbReference>
<evidence type="ECO:0000259" key="6">
    <source>
        <dbReference type="PROSITE" id="PS51352"/>
    </source>
</evidence>
<dbReference type="SUPFAM" id="SSF52833">
    <property type="entry name" value="Thioredoxin-like"/>
    <property type="match status" value="1"/>
</dbReference>
<dbReference type="InterPro" id="IPR012336">
    <property type="entry name" value="Thioredoxin-like_fold"/>
</dbReference>
<comment type="similarity">
    <text evidence="1">Belongs to the thioredoxin family. DsbA subfamily.</text>
</comment>
<evidence type="ECO:0000256" key="4">
    <source>
        <dbReference type="ARBA" id="ARBA00023157"/>
    </source>
</evidence>
<dbReference type="Pfam" id="PF13462">
    <property type="entry name" value="Thioredoxin_4"/>
    <property type="match status" value="1"/>
</dbReference>
<organism evidence="7 8">
    <name type="scientific">Exiguobacterium aurantiacum</name>
    <dbReference type="NCBI Taxonomy" id="33987"/>
    <lineage>
        <taxon>Bacteria</taxon>
        <taxon>Bacillati</taxon>
        <taxon>Bacillota</taxon>
        <taxon>Bacilli</taxon>
        <taxon>Bacillales</taxon>
        <taxon>Bacillales Family XII. Incertae Sedis</taxon>
        <taxon>Exiguobacterium</taxon>
    </lineage>
</organism>
<dbReference type="Gene3D" id="3.40.30.10">
    <property type="entry name" value="Glutaredoxin"/>
    <property type="match status" value="1"/>
</dbReference>
<dbReference type="EMBL" id="UGGP01000001">
    <property type="protein sequence ID" value="STO08837.1"/>
    <property type="molecule type" value="Genomic_DNA"/>
</dbReference>
<dbReference type="AlphaFoldDB" id="A0A377FVI6"/>